<evidence type="ECO:0000259" key="1">
    <source>
        <dbReference type="PROSITE" id="PS50830"/>
    </source>
</evidence>
<protein>
    <recommendedName>
        <fullName evidence="1">TNase-like domain-containing protein</fullName>
    </recommendedName>
</protein>
<proteinExistence type="predicted"/>
<dbReference type="AlphaFoldDB" id="A0A6C0BS47"/>
<dbReference type="SUPFAM" id="SSF50199">
    <property type="entry name" value="Staphylococcal nuclease"/>
    <property type="match status" value="1"/>
</dbReference>
<reference evidence="2" key="1">
    <citation type="journal article" date="2020" name="Nature">
        <title>Giant virus diversity and host interactions through global metagenomics.</title>
        <authorList>
            <person name="Schulz F."/>
            <person name="Roux S."/>
            <person name="Paez-Espino D."/>
            <person name="Jungbluth S."/>
            <person name="Walsh D.A."/>
            <person name="Denef V.J."/>
            <person name="McMahon K.D."/>
            <person name="Konstantinidis K.T."/>
            <person name="Eloe-Fadrosh E.A."/>
            <person name="Kyrpides N.C."/>
            <person name="Woyke T."/>
        </authorList>
    </citation>
    <scope>NUCLEOTIDE SEQUENCE</scope>
    <source>
        <strain evidence="2">GVMAG-M-3300018416-26</strain>
    </source>
</reference>
<sequence>MQKNEYDINIIKVIDGDTVDVDIDLGFNICLRNERVRIIGIDTPESRTSDPLEKLFGLAAKKKVYELLIGGGGKLITTENTKGEDMRGKYGRILGDFRTSNGRMLTEILISEGYCVPYHGGSKDDIKDLHLKNRERLLDDGIVSKEVYNDTKENL</sequence>
<organism evidence="2">
    <name type="scientific">viral metagenome</name>
    <dbReference type="NCBI Taxonomy" id="1070528"/>
    <lineage>
        <taxon>unclassified sequences</taxon>
        <taxon>metagenomes</taxon>
        <taxon>organismal metagenomes</taxon>
    </lineage>
</organism>
<accession>A0A6C0BS47</accession>
<feature type="domain" description="TNase-like" evidence="1">
    <location>
        <begin position="4"/>
        <end position="155"/>
    </location>
</feature>
<dbReference type="Gene3D" id="2.40.50.90">
    <property type="match status" value="1"/>
</dbReference>
<dbReference type="Pfam" id="PF00565">
    <property type="entry name" value="SNase"/>
    <property type="match status" value="1"/>
</dbReference>
<dbReference type="PROSITE" id="PS50830">
    <property type="entry name" value="TNASE_3"/>
    <property type="match status" value="1"/>
</dbReference>
<evidence type="ECO:0000313" key="2">
    <source>
        <dbReference type="EMBL" id="QHS94399.1"/>
    </source>
</evidence>
<dbReference type="InterPro" id="IPR016071">
    <property type="entry name" value="Staphylococal_nuclease_OB-fold"/>
</dbReference>
<dbReference type="InterPro" id="IPR035437">
    <property type="entry name" value="SNase_OB-fold_sf"/>
</dbReference>
<name>A0A6C0BS47_9ZZZZ</name>
<dbReference type="EMBL" id="MN739221">
    <property type="protein sequence ID" value="QHS94399.1"/>
    <property type="molecule type" value="Genomic_DNA"/>
</dbReference>
<dbReference type="SMART" id="SM00318">
    <property type="entry name" value="SNc"/>
    <property type="match status" value="1"/>
</dbReference>